<evidence type="ECO:0000256" key="1">
    <source>
        <dbReference type="SAM" id="Phobius"/>
    </source>
</evidence>
<keyword evidence="1" id="KW-0812">Transmembrane</keyword>
<proteinExistence type="predicted"/>
<comment type="caution">
    <text evidence="2">The sequence shown here is derived from an EMBL/GenBank/DDBJ whole genome shotgun (WGS) entry which is preliminary data.</text>
</comment>
<keyword evidence="1" id="KW-0472">Membrane</keyword>
<gene>
    <name evidence="2" type="ORF">A3A43_02975</name>
</gene>
<keyword evidence="1" id="KW-1133">Transmembrane helix</keyword>
<name>A0A1G2CIG1_9BACT</name>
<feature type="transmembrane region" description="Helical" evidence="1">
    <location>
        <begin position="90"/>
        <end position="111"/>
    </location>
</feature>
<dbReference type="Proteomes" id="UP000178495">
    <property type="component" value="Unassembled WGS sequence"/>
</dbReference>
<dbReference type="AlphaFoldDB" id="A0A1G2CIG1"/>
<dbReference type="EMBL" id="MHLC01000022">
    <property type="protein sequence ID" value="OGZ01007.1"/>
    <property type="molecule type" value="Genomic_DNA"/>
</dbReference>
<evidence type="ECO:0000313" key="3">
    <source>
        <dbReference type="Proteomes" id="UP000178495"/>
    </source>
</evidence>
<evidence type="ECO:0000313" key="2">
    <source>
        <dbReference type="EMBL" id="OGZ01007.1"/>
    </source>
</evidence>
<reference evidence="2 3" key="1">
    <citation type="journal article" date="2016" name="Nat. Commun.">
        <title>Thousands of microbial genomes shed light on interconnected biogeochemical processes in an aquifer system.</title>
        <authorList>
            <person name="Anantharaman K."/>
            <person name="Brown C.T."/>
            <person name="Hug L.A."/>
            <person name="Sharon I."/>
            <person name="Castelle C.J."/>
            <person name="Probst A.J."/>
            <person name="Thomas B.C."/>
            <person name="Singh A."/>
            <person name="Wilkins M.J."/>
            <person name="Karaoz U."/>
            <person name="Brodie E.L."/>
            <person name="Williams K.H."/>
            <person name="Hubbard S.S."/>
            <person name="Banfield J.F."/>
        </authorList>
    </citation>
    <scope>NUCLEOTIDE SEQUENCE [LARGE SCALE GENOMIC DNA]</scope>
</reference>
<organism evidence="2 3">
    <name type="scientific">Candidatus Liptonbacteria bacterium RIFCSPLOWO2_01_FULL_56_20</name>
    <dbReference type="NCBI Taxonomy" id="1798652"/>
    <lineage>
        <taxon>Bacteria</taxon>
        <taxon>Candidatus Liptoniibacteriota</taxon>
    </lineage>
</organism>
<dbReference type="STRING" id="1798652.A3A43_02975"/>
<protein>
    <submittedName>
        <fullName evidence="2">Uncharacterized protein</fullName>
    </submittedName>
</protein>
<feature type="transmembrane region" description="Helical" evidence="1">
    <location>
        <begin position="37"/>
        <end position="54"/>
    </location>
</feature>
<accession>A0A1G2CIG1</accession>
<sequence length="112" mass="12322">MKLTAVRRWFLIGLGLSLVLGVGAIYSESEGYMRLPMLLYLMTTVAASFFAFIASRTGQGLADFFDGVHRPMGRGRNADRDSFPRSSRFCLGYALPLGAFIGGKIVLAYIYP</sequence>